<proteinExistence type="predicted"/>
<accession>A0ABD5BD58</accession>
<comment type="caution">
    <text evidence="1">The sequence shown here is derived from an EMBL/GenBank/DDBJ whole genome shotgun (WGS) entry which is preliminary data.</text>
</comment>
<name>A0ABD5BD58_SERMA</name>
<evidence type="ECO:0000313" key="1">
    <source>
        <dbReference type="EMBL" id="MDQ9554617.1"/>
    </source>
</evidence>
<dbReference type="AlphaFoldDB" id="A0ABD5BD58"/>
<reference evidence="1 2" key="1">
    <citation type="submission" date="2023-07" db="EMBL/GenBank/DDBJ databases">
        <title>Pathogens genome sequencing project 196.</title>
        <authorList>
            <person name="Cao X."/>
        </authorList>
    </citation>
    <scope>NUCLEOTIDE SEQUENCE [LARGE SCALE GENOMIC DNA]</scope>
    <source>
        <strain evidence="1 2">SM41</strain>
    </source>
</reference>
<organism evidence="1 2">
    <name type="scientific">Serratia marcescens</name>
    <dbReference type="NCBI Taxonomy" id="615"/>
    <lineage>
        <taxon>Bacteria</taxon>
        <taxon>Pseudomonadati</taxon>
        <taxon>Pseudomonadota</taxon>
        <taxon>Gammaproteobacteria</taxon>
        <taxon>Enterobacterales</taxon>
        <taxon>Yersiniaceae</taxon>
        <taxon>Serratia</taxon>
    </lineage>
</organism>
<sequence>MTDTKNTRFDDVEDIAQRLASGRTLRKSLIQQASRFRKNGRHDLANNIKEALALELDQYPQFTAQALRLQERASQMTAEERLQLRVTLDFHGSHDILTDVLVAWQSFFSARGMEISTQDVFTMMALNSAAEFEQVTGEPIARQ</sequence>
<dbReference type="EMBL" id="JAVIPQ010000077">
    <property type="protein sequence ID" value="MDQ9554617.1"/>
    <property type="molecule type" value="Genomic_DNA"/>
</dbReference>
<gene>
    <name evidence="1" type="ORF">RF091_03635</name>
</gene>
<dbReference type="Proteomes" id="UP001234811">
    <property type="component" value="Unassembled WGS sequence"/>
</dbReference>
<evidence type="ECO:0000313" key="2">
    <source>
        <dbReference type="Proteomes" id="UP001234811"/>
    </source>
</evidence>
<dbReference type="RefSeq" id="WP_141240935.1">
    <property type="nucleotide sequence ID" value="NZ_CP026050.1"/>
</dbReference>
<protein>
    <submittedName>
        <fullName evidence="1">Uncharacterized protein</fullName>
    </submittedName>
</protein>